<evidence type="ECO:0000256" key="1">
    <source>
        <dbReference type="SAM" id="SignalP"/>
    </source>
</evidence>
<dbReference type="EMBL" id="BTSY01000005">
    <property type="protein sequence ID" value="GMT30648.1"/>
    <property type="molecule type" value="Genomic_DNA"/>
</dbReference>
<evidence type="ECO:0000313" key="3">
    <source>
        <dbReference type="Proteomes" id="UP001432322"/>
    </source>
</evidence>
<feature type="chain" id="PRO_5043473171" description="Ground-like domain-containing protein" evidence="1">
    <location>
        <begin position="25"/>
        <end position="202"/>
    </location>
</feature>
<organism evidence="2 3">
    <name type="scientific">Pristionchus fissidentatus</name>
    <dbReference type="NCBI Taxonomy" id="1538716"/>
    <lineage>
        <taxon>Eukaryota</taxon>
        <taxon>Metazoa</taxon>
        <taxon>Ecdysozoa</taxon>
        <taxon>Nematoda</taxon>
        <taxon>Chromadorea</taxon>
        <taxon>Rhabditida</taxon>
        <taxon>Rhabditina</taxon>
        <taxon>Diplogasteromorpha</taxon>
        <taxon>Diplogasteroidea</taxon>
        <taxon>Neodiplogasteridae</taxon>
        <taxon>Pristionchus</taxon>
    </lineage>
</organism>
<name>A0AAV5WGN5_9BILA</name>
<feature type="signal peptide" evidence="1">
    <location>
        <begin position="1"/>
        <end position="24"/>
    </location>
</feature>
<reference evidence="2" key="1">
    <citation type="submission" date="2023-10" db="EMBL/GenBank/DDBJ databases">
        <title>Genome assembly of Pristionchus species.</title>
        <authorList>
            <person name="Yoshida K."/>
            <person name="Sommer R.J."/>
        </authorList>
    </citation>
    <scope>NUCLEOTIDE SEQUENCE</scope>
    <source>
        <strain evidence="2">RS5133</strain>
    </source>
</reference>
<keyword evidence="3" id="KW-1185">Reference proteome</keyword>
<gene>
    <name evidence="2" type="ORF">PFISCL1PPCAC_21945</name>
</gene>
<dbReference type="AlphaFoldDB" id="A0AAV5WGN5"/>
<dbReference type="Proteomes" id="UP001432322">
    <property type="component" value="Unassembled WGS sequence"/>
</dbReference>
<accession>A0AAV5WGN5</accession>
<evidence type="ECO:0008006" key="4">
    <source>
        <dbReference type="Google" id="ProtNLM"/>
    </source>
</evidence>
<keyword evidence="1" id="KW-0732">Signal</keyword>
<feature type="non-terminal residue" evidence="2">
    <location>
        <position position="202"/>
    </location>
</feature>
<evidence type="ECO:0000313" key="2">
    <source>
        <dbReference type="EMBL" id="GMT30648.1"/>
    </source>
</evidence>
<comment type="caution">
    <text evidence="2">The sequence shown here is derived from an EMBL/GenBank/DDBJ whole genome shotgun (WGS) entry which is preliminary data.</text>
</comment>
<protein>
    <recommendedName>
        <fullName evidence="4">Ground-like domain-containing protein</fullName>
    </recommendedName>
</protein>
<proteinExistence type="predicted"/>
<sequence>MILLFLLTTTTSIGFHANVDAALATRQITKAQQISDRIIEICMRTIPKTGQFNIDVNCRVNDGRNNKNLRLGAVSCRFTFKPNTPPTWFKAGKAAKTIIMSMRRLSVNVNYHYRTTCHSSDKKRSSYLPIGRLRCFITFTPKVGVAPSRKTHSALSYNRNALYAFSGSHNSNHALSANKNVVRGYGHIIPPPAPPAPLYTHS</sequence>